<feature type="domain" description="GAT" evidence="6">
    <location>
        <begin position="199"/>
        <end position="287"/>
    </location>
</feature>
<feature type="compositionally biased region" description="Polar residues" evidence="4">
    <location>
        <begin position="290"/>
        <end position="301"/>
    </location>
</feature>
<dbReference type="SMART" id="SM00288">
    <property type="entry name" value="VHS"/>
    <property type="match status" value="1"/>
</dbReference>
<dbReference type="FunFam" id="1.20.58.160:FF:000001">
    <property type="entry name" value="TOM1-like protein 2 isoform X1"/>
    <property type="match status" value="1"/>
</dbReference>
<dbReference type="Pfam" id="PF00790">
    <property type="entry name" value="VHS"/>
    <property type="match status" value="1"/>
</dbReference>
<dbReference type="AlphaFoldDB" id="A0AAW0I0K5"/>
<evidence type="ECO:0000256" key="1">
    <source>
        <dbReference type="ARBA" id="ARBA00007708"/>
    </source>
</evidence>
<feature type="compositionally biased region" description="Basic and acidic residues" evidence="4">
    <location>
        <begin position="548"/>
        <end position="561"/>
    </location>
</feature>
<dbReference type="CDD" id="cd14236">
    <property type="entry name" value="GAT_TOM1"/>
    <property type="match status" value="1"/>
</dbReference>
<evidence type="ECO:0000313" key="7">
    <source>
        <dbReference type="EMBL" id="KAK7808001.1"/>
    </source>
</evidence>
<sequence>MEKATDGSLQSEDWALNMEICDIINETEEGPKDAFRAVKKRIVGNKNFHEVMLALTVLETCVKNCGHRFHVLVASQDFVESVLVRTILPKNNPPTIVHDKVLNLIQSWADAFRSSPDLTGVVAVYEDLRRKGLEFPMTDLDMLSPIHTPQRTVFNSETPSAQNSVVSDSSQRADLSQHVAPLPTPAVLPGDSPITPTPEQIGKLRSELEMVSGNVRVMSEMLTELVPTQIEPADLELLQELNRTCRAMQQRVLELIPRISNEQLTEELLMVNDNLNNVFLRHERFERFRTGQTAKNSSETESAADLIDMSPDPTATNNLSSQLAGMNLGSSSVRAGLQSLETSGHLEDDFDMFALTRGSSLADQRKGVKYEAPQTTDGLAGALDARQQNTGAESAHSPLLLPPRNGGIFRDKQPPQLPNGNLEFPAFLCMGSLPALPPPDSTLNGGHVVRKTSTRTLCKMPGVTPGAIADHVCAHDLQPEDTVETVNSRRPQPLFPLGAIIPLPLLASLLPSFQIPATQARIMEDIEQWLSTDVGNSAEDPSGVTSEEFDKFLEERAKAADRLPNLASPSAEGPLGPSPGTTPRRKTKEKDDDMLFAL</sequence>
<dbReference type="SUPFAM" id="SSF48464">
    <property type="entry name" value="ENTH/VHS domain"/>
    <property type="match status" value="1"/>
</dbReference>
<proteinExistence type="inferred from homology"/>
<dbReference type="GO" id="GO:0016020">
    <property type="term" value="C:membrane"/>
    <property type="evidence" value="ECO:0007669"/>
    <property type="project" value="TreeGrafter"/>
</dbReference>
<feature type="region of interest" description="Disordered" evidence="4">
    <location>
        <begin position="533"/>
        <end position="598"/>
    </location>
</feature>
<dbReference type="Pfam" id="PF03127">
    <property type="entry name" value="GAT"/>
    <property type="match status" value="1"/>
</dbReference>
<dbReference type="InterPro" id="IPR002014">
    <property type="entry name" value="VHS_dom"/>
</dbReference>
<dbReference type="PROSITE" id="PS50909">
    <property type="entry name" value="GAT"/>
    <property type="match status" value="1"/>
</dbReference>
<feature type="compositionally biased region" description="Basic and acidic residues" evidence="4">
    <location>
        <begin position="588"/>
        <end position="598"/>
    </location>
</feature>
<dbReference type="PANTHER" id="PTHR13856">
    <property type="entry name" value="VHS DOMAIN CONTAINING PROTEIN FAMILY"/>
    <property type="match status" value="1"/>
</dbReference>
<dbReference type="GO" id="GO:0007165">
    <property type="term" value="P:signal transduction"/>
    <property type="evidence" value="ECO:0007669"/>
    <property type="project" value="TreeGrafter"/>
</dbReference>
<dbReference type="InterPro" id="IPR014645">
    <property type="entry name" value="TOM1"/>
</dbReference>
<protein>
    <recommendedName>
        <fullName evidence="9">Target of Myb protein 1</fullName>
    </recommendedName>
</protein>
<dbReference type="PIRSF" id="PIRSF036948">
    <property type="entry name" value="TOM1"/>
    <property type="match status" value="1"/>
</dbReference>
<name>A0AAW0I0K5_MYOGA</name>
<accession>A0AAW0I0K5</accession>
<evidence type="ECO:0000256" key="3">
    <source>
        <dbReference type="ARBA" id="ARBA00022927"/>
    </source>
</evidence>
<keyword evidence="3" id="KW-0653">Protein transport</keyword>
<dbReference type="PROSITE" id="PS50179">
    <property type="entry name" value="VHS"/>
    <property type="match status" value="1"/>
</dbReference>
<keyword evidence="2" id="KW-0813">Transport</keyword>
<dbReference type="FunFam" id="1.25.40.90:FF:000003">
    <property type="entry name" value="TOM1-like protein 2 isoform X1"/>
    <property type="match status" value="1"/>
</dbReference>
<dbReference type="Proteomes" id="UP001488838">
    <property type="component" value="Unassembled WGS sequence"/>
</dbReference>
<reference evidence="7 8" key="1">
    <citation type="journal article" date="2023" name="bioRxiv">
        <title>Conserved and derived expression patterns and positive selection on dental genes reveal complex evolutionary context of ever-growing rodent molars.</title>
        <authorList>
            <person name="Calamari Z.T."/>
            <person name="Song A."/>
            <person name="Cohen E."/>
            <person name="Akter M."/>
            <person name="Roy R.D."/>
            <person name="Hallikas O."/>
            <person name="Christensen M.M."/>
            <person name="Li P."/>
            <person name="Marangoni P."/>
            <person name="Jernvall J."/>
            <person name="Klein O.D."/>
        </authorList>
    </citation>
    <scope>NUCLEOTIDE SEQUENCE [LARGE SCALE GENOMIC DNA]</scope>
    <source>
        <strain evidence="7">V071</strain>
    </source>
</reference>
<dbReference type="GO" id="GO:0015031">
    <property type="term" value="P:protein transport"/>
    <property type="evidence" value="ECO:0007669"/>
    <property type="project" value="UniProtKB-KW"/>
</dbReference>
<dbReference type="GO" id="GO:0035091">
    <property type="term" value="F:phosphatidylinositol binding"/>
    <property type="evidence" value="ECO:0007669"/>
    <property type="project" value="InterPro"/>
</dbReference>
<dbReference type="GO" id="GO:0043130">
    <property type="term" value="F:ubiquitin binding"/>
    <property type="evidence" value="ECO:0007669"/>
    <property type="project" value="InterPro"/>
</dbReference>
<dbReference type="Gene3D" id="1.20.58.160">
    <property type="match status" value="1"/>
</dbReference>
<comment type="caution">
    <text evidence="7">The sequence shown here is derived from an EMBL/GenBank/DDBJ whole genome shotgun (WGS) entry which is preliminary data.</text>
</comment>
<dbReference type="InterPro" id="IPR008942">
    <property type="entry name" value="ENTH_VHS"/>
</dbReference>
<keyword evidence="8" id="KW-1185">Reference proteome</keyword>
<feature type="region of interest" description="Disordered" evidence="4">
    <location>
        <begin position="290"/>
        <end position="323"/>
    </location>
</feature>
<dbReference type="InterPro" id="IPR038425">
    <property type="entry name" value="GAT_sf"/>
</dbReference>
<comment type="similarity">
    <text evidence="1">Belongs to the TOM1 family.</text>
</comment>
<evidence type="ECO:0000256" key="4">
    <source>
        <dbReference type="SAM" id="MobiDB-lite"/>
    </source>
</evidence>
<dbReference type="EMBL" id="JBBHLL010000252">
    <property type="protein sequence ID" value="KAK7808001.1"/>
    <property type="molecule type" value="Genomic_DNA"/>
</dbReference>
<evidence type="ECO:0000256" key="2">
    <source>
        <dbReference type="ARBA" id="ARBA00022448"/>
    </source>
</evidence>
<evidence type="ECO:0000259" key="5">
    <source>
        <dbReference type="PROSITE" id="PS50179"/>
    </source>
</evidence>
<dbReference type="PANTHER" id="PTHR13856:SF32">
    <property type="entry name" value="TARGET OF MYB1 MEMBRANE TRAFFICKING PROTEIN"/>
    <property type="match status" value="1"/>
</dbReference>
<dbReference type="GO" id="GO:0005768">
    <property type="term" value="C:endosome"/>
    <property type="evidence" value="ECO:0007669"/>
    <property type="project" value="TreeGrafter"/>
</dbReference>
<gene>
    <name evidence="7" type="ORF">U0070_016391</name>
</gene>
<evidence type="ECO:0000259" key="6">
    <source>
        <dbReference type="PROSITE" id="PS50909"/>
    </source>
</evidence>
<evidence type="ECO:0000313" key="8">
    <source>
        <dbReference type="Proteomes" id="UP001488838"/>
    </source>
</evidence>
<dbReference type="Gene3D" id="1.25.40.90">
    <property type="match status" value="1"/>
</dbReference>
<dbReference type="InterPro" id="IPR004152">
    <property type="entry name" value="GAT_dom"/>
</dbReference>
<feature type="compositionally biased region" description="Polar residues" evidence="4">
    <location>
        <begin position="313"/>
        <end position="323"/>
    </location>
</feature>
<organism evidence="7 8">
    <name type="scientific">Myodes glareolus</name>
    <name type="common">Bank vole</name>
    <name type="synonym">Clethrionomys glareolus</name>
    <dbReference type="NCBI Taxonomy" id="447135"/>
    <lineage>
        <taxon>Eukaryota</taxon>
        <taxon>Metazoa</taxon>
        <taxon>Chordata</taxon>
        <taxon>Craniata</taxon>
        <taxon>Vertebrata</taxon>
        <taxon>Euteleostomi</taxon>
        <taxon>Mammalia</taxon>
        <taxon>Eutheria</taxon>
        <taxon>Euarchontoglires</taxon>
        <taxon>Glires</taxon>
        <taxon>Rodentia</taxon>
        <taxon>Myomorpha</taxon>
        <taxon>Muroidea</taxon>
        <taxon>Cricetidae</taxon>
        <taxon>Arvicolinae</taxon>
        <taxon>Myodes</taxon>
    </lineage>
</organism>
<dbReference type="SUPFAM" id="SSF89009">
    <property type="entry name" value="GAT-like domain"/>
    <property type="match status" value="1"/>
</dbReference>
<feature type="domain" description="VHS" evidence="5">
    <location>
        <begin position="4"/>
        <end position="136"/>
    </location>
</feature>
<evidence type="ECO:0008006" key="9">
    <source>
        <dbReference type="Google" id="ProtNLM"/>
    </source>
</evidence>
<dbReference type="GO" id="GO:0030276">
    <property type="term" value="F:clathrin binding"/>
    <property type="evidence" value="ECO:0007669"/>
    <property type="project" value="TreeGrafter"/>
</dbReference>
<dbReference type="CDD" id="cd16995">
    <property type="entry name" value="VHS_Tom1"/>
    <property type="match status" value="1"/>
</dbReference>